<reference evidence="3 4" key="1">
    <citation type="journal article" date="2018" name="Mol. Plant">
        <title>The genome of Artemisia annua provides insight into the evolution of Asteraceae family and artemisinin biosynthesis.</title>
        <authorList>
            <person name="Shen Q."/>
            <person name="Zhang L."/>
            <person name="Liao Z."/>
            <person name="Wang S."/>
            <person name="Yan T."/>
            <person name="Shi P."/>
            <person name="Liu M."/>
            <person name="Fu X."/>
            <person name="Pan Q."/>
            <person name="Wang Y."/>
            <person name="Lv Z."/>
            <person name="Lu X."/>
            <person name="Zhang F."/>
            <person name="Jiang W."/>
            <person name="Ma Y."/>
            <person name="Chen M."/>
            <person name="Hao X."/>
            <person name="Li L."/>
            <person name="Tang Y."/>
            <person name="Lv G."/>
            <person name="Zhou Y."/>
            <person name="Sun X."/>
            <person name="Brodelius P.E."/>
            <person name="Rose J.K.C."/>
            <person name="Tang K."/>
        </authorList>
    </citation>
    <scope>NUCLEOTIDE SEQUENCE [LARGE SCALE GENOMIC DNA]</scope>
    <source>
        <strain evidence="4">cv. Huhao1</strain>
        <tissue evidence="3">Leaf</tissue>
    </source>
</reference>
<evidence type="ECO:0000313" key="3">
    <source>
        <dbReference type="EMBL" id="PWA94335.1"/>
    </source>
</evidence>
<dbReference type="PANTHER" id="PTHR33463">
    <property type="entry name" value="NB-ARC DOMAIN-CONTAINING PROTEIN-RELATED"/>
    <property type="match status" value="1"/>
</dbReference>
<dbReference type="EMBL" id="PKPP01000321">
    <property type="protein sequence ID" value="PWA94335.1"/>
    <property type="molecule type" value="Genomic_DNA"/>
</dbReference>
<feature type="domain" description="Disease resistance protein At4g27190-like leucine-rich repeats" evidence="2">
    <location>
        <begin position="488"/>
        <end position="629"/>
    </location>
</feature>
<dbReference type="InterPro" id="IPR050905">
    <property type="entry name" value="Plant_NBS-LRR"/>
</dbReference>
<feature type="domain" description="Disease resistance protein At4g27190-like leucine-rich repeats" evidence="2">
    <location>
        <begin position="197"/>
        <end position="338"/>
    </location>
</feature>
<dbReference type="InterPro" id="IPR032675">
    <property type="entry name" value="LRR_dom_sf"/>
</dbReference>
<dbReference type="Proteomes" id="UP000245207">
    <property type="component" value="Unassembled WGS sequence"/>
</dbReference>
<dbReference type="STRING" id="35608.A0A2U1Q8J7"/>
<evidence type="ECO:0000259" key="2">
    <source>
        <dbReference type="Pfam" id="PF23247"/>
    </source>
</evidence>
<feature type="domain" description="Disease resistance protein At4g27190-like leucine-rich repeats" evidence="2">
    <location>
        <begin position="1"/>
        <end position="99"/>
    </location>
</feature>
<keyword evidence="1" id="KW-0611">Plant defense</keyword>
<dbReference type="SUPFAM" id="SSF52047">
    <property type="entry name" value="RNI-like"/>
    <property type="match status" value="3"/>
</dbReference>
<dbReference type="InterPro" id="IPR057135">
    <property type="entry name" value="At4g27190-like_LRR"/>
</dbReference>
<dbReference type="Gene3D" id="3.80.10.10">
    <property type="entry name" value="Ribonuclease Inhibitor"/>
    <property type="match status" value="3"/>
</dbReference>
<evidence type="ECO:0000313" key="4">
    <source>
        <dbReference type="Proteomes" id="UP000245207"/>
    </source>
</evidence>
<dbReference type="PANTHER" id="PTHR33463:SF211">
    <property type="entry name" value="AAA+ ATPASE DOMAIN, P-LOOP CONTAINING NUCLEOSIDE TRIPHOSPHATE HYDROLASE"/>
    <property type="match status" value="1"/>
</dbReference>
<proteinExistence type="predicted"/>
<comment type="caution">
    <text evidence="3">The sequence shown here is derived from an EMBL/GenBank/DDBJ whole genome shotgun (WGS) entry which is preliminary data.</text>
</comment>
<dbReference type="OrthoDB" id="1747797at2759"/>
<accession>A0A2U1Q8J7</accession>
<name>A0A2U1Q8J7_ARTAN</name>
<keyword evidence="4" id="KW-1185">Reference proteome</keyword>
<protein>
    <submittedName>
        <fullName evidence="3">NB-ARC domains-containing protein</fullName>
    </submittedName>
</protein>
<dbReference type="Pfam" id="PF23247">
    <property type="entry name" value="LRR_RPS2"/>
    <property type="match status" value="4"/>
</dbReference>
<evidence type="ECO:0000256" key="1">
    <source>
        <dbReference type="ARBA" id="ARBA00022821"/>
    </source>
</evidence>
<organism evidence="3 4">
    <name type="scientific">Artemisia annua</name>
    <name type="common">Sweet wormwood</name>
    <dbReference type="NCBI Taxonomy" id="35608"/>
    <lineage>
        <taxon>Eukaryota</taxon>
        <taxon>Viridiplantae</taxon>
        <taxon>Streptophyta</taxon>
        <taxon>Embryophyta</taxon>
        <taxon>Tracheophyta</taxon>
        <taxon>Spermatophyta</taxon>
        <taxon>Magnoliopsida</taxon>
        <taxon>eudicotyledons</taxon>
        <taxon>Gunneridae</taxon>
        <taxon>Pentapetalae</taxon>
        <taxon>asterids</taxon>
        <taxon>campanulids</taxon>
        <taxon>Asterales</taxon>
        <taxon>Asteraceae</taxon>
        <taxon>Asteroideae</taxon>
        <taxon>Anthemideae</taxon>
        <taxon>Artemisiinae</taxon>
        <taxon>Artemisia</taxon>
    </lineage>
</organism>
<feature type="domain" description="Disease resistance protein At4g27190-like leucine-rich repeats" evidence="2">
    <location>
        <begin position="755"/>
        <end position="875"/>
    </location>
</feature>
<gene>
    <name evidence="3" type="ORF">CTI12_AA059950</name>
</gene>
<dbReference type="AlphaFoldDB" id="A0A2U1Q8J7"/>
<sequence length="886" mass="99967">MLQNLEILSIEWCNSVEEVCELHNENDAQIATLPCVRDLNLGKLPLMKHLWWNVGPYAYKSLQNLNSLHIYECDSLIHLFSSNAMKSLVQLQELKVRSCMMLKTIFSNEGEDGVIVLPELCSVKIDDLPELLTFSQGSTGLEFPSLDMIEIKSCPKMKVFVDSDVRQEGNHGIISRPLFNEKVALPNLQALYLNGLASLDGIWHTQLPDKSFSKLQVINVMNCGQLLDLGPLNMLPRLQMLEVIQVTNCASLEQIFTLKHPQIQKYISSVSLINLVDLVLENLPNLRQIWWDRTPNHTHRFPRLAAIEVESCDRLDCIFPASVARGVPQLQKLKVYSCMSVKAIVGNNGQDLDPNDMIFPQICSIELENLPNVVVFCTRMSVLRWLSLKELRIVSCSKMGSFVSTSSLHGEGSGGFIEENLSNNIQGFFTEKPLRIRLVPILCYRVKAMAIWTGQAGSEGNHGIISRPLFNEKVALPNLQALYLNGLASLDGIWHTQLPDKSFSKLQVINVMNCGQLLDLGPLNMLPRLQMLEVIQVTNCASLEQIFTLKHPQIQKYISSVSLINLVDLVLENLPNLRQIWWDRTPNHTHRFPRLAAIEVESCDRLDCIFPASVARGVPQLQKLKVYSCMSVKAIVGNNGQDLDPNDMIFPQICSIELENLPNVVVFCTRMSVLRWLSLKELRIVSCSKMGSFVSTSSLHGEGSGGFIEENLSNNIQGFFTEKPLRIRLVPILCYRVKAMAIWTGQAGSIVFPSLEKLRVDNLECVNALWHTDTIAESFCQLRVLEVRNCDNLLQLIPSSLLSRMHNLEELHVNQCRLLEKIAENLEEDLGEKVMLPKLHTVQLINLPKLASFFSGDRSFEWPNLERFALEDCPSKAQPISHLGHR</sequence>